<feature type="compositionally biased region" description="Low complexity" evidence="1">
    <location>
        <begin position="297"/>
        <end position="321"/>
    </location>
</feature>
<dbReference type="PANTHER" id="PTHR31737:SF2">
    <property type="entry name" value="PROTEIN TOS1"/>
    <property type="match status" value="1"/>
</dbReference>
<evidence type="ECO:0000256" key="1">
    <source>
        <dbReference type="SAM" id="MobiDB-lite"/>
    </source>
</evidence>
<keyword evidence="2" id="KW-1133">Transmembrane helix</keyword>
<feature type="chain" id="PRO_5025663294" evidence="3">
    <location>
        <begin position="21"/>
        <end position="397"/>
    </location>
</feature>
<comment type="caution">
    <text evidence="4">The sequence shown here is derived from an EMBL/GenBank/DDBJ whole genome shotgun (WGS) entry which is preliminary data.</text>
</comment>
<dbReference type="PROSITE" id="PS51367">
    <property type="entry name" value="THAUMATIN_2"/>
    <property type="match status" value="1"/>
</dbReference>
<dbReference type="AlphaFoldDB" id="A0A6A4CL12"/>
<sequence length="397" mass="39840">MLRFALAAAGFSAYLAAVQASVSVTISNSCSESVALYDNSATTTLASGSSTTRTLANSYVGMFRNGVSDQATLVEISDGKPWYDISIIPPSPGSCTSLSACQSQTGKTGFNTAMQITPQDNVGSGTCKVLTCEADGCSDAYQYPSDDTKTHTCPGGTSFEVTFCPGGSGASTSTSSQAFRIKDCIANIRKYYSTSSTPTPTTAPATPTPTTATPTPTTAAPTATPTPTPTPTPTEAPVSSSTSASASDSTGIQVQSENYAKNFTLSGTSASASAGSAGQGNAGVASAGDATKTSNVATDSATSTQTTGTSTTTNASGSDSAVQVTTQSSNDSTSSLTYIVVFGGCVVGIAAGGFIYAVQKKKKALDMEAKSPFDNGERSCRNVSVLVSTPATLGASL</sequence>
<dbReference type="Proteomes" id="UP000437068">
    <property type="component" value="Unassembled WGS sequence"/>
</dbReference>
<feature type="signal peptide" evidence="3">
    <location>
        <begin position="1"/>
        <end position="20"/>
    </location>
</feature>
<dbReference type="PANTHER" id="PTHR31737">
    <property type="entry name" value="PROTEIN TOS1"/>
    <property type="match status" value="1"/>
</dbReference>
<feature type="region of interest" description="Disordered" evidence="1">
    <location>
        <begin position="294"/>
        <end position="328"/>
    </location>
</feature>
<dbReference type="Gene3D" id="2.60.110.10">
    <property type="entry name" value="Thaumatin"/>
    <property type="match status" value="2"/>
</dbReference>
<evidence type="ECO:0000313" key="4">
    <source>
        <dbReference type="EMBL" id="KAE9291179.1"/>
    </source>
</evidence>
<accession>A0A6A4CL12</accession>
<feature type="compositionally biased region" description="Pro residues" evidence="1">
    <location>
        <begin position="224"/>
        <end position="234"/>
    </location>
</feature>
<dbReference type="SMART" id="SM00205">
    <property type="entry name" value="THN"/>
    <property type="match status" value="1"/>
</dbReference>
<feature type="compositionally biased region" description="Low complexity" evidence="1">
    <location>
        <begin position="195"/>
        <end position="223"/>
    </location>
</feature>
<gene>
    <name evidence="4" type="ORF">PF001_g19276</name>
</gene>
<protein>
    <submittedName>
        <fullName evidence="4">Uncharacterized protein</fullName>
    </submittedName>
</protein>
<proteinExistence type="predicted"/>
<keyword evidence="2" id="KW-0812">Transmembrane</keyword>
<organism evidence="4 5">
    <name type="scientific">Phytophthora fragariae</name>
    <dbReference type="NCBI Taxonomy" id="53985"/>
    <lineage>
        <taxon>Eukaryota</taxon>
        <taxon>Sar</taxon>
        <taxon>Stramenopiles</taxon>
        <taxon>Oomycota</taxon>
        <taxon>Peronosporomycetes</taxon>
        <taxon>Peronosporales</taxon>
        <taxon>Peronosporaceae</taxon>
        <taxon>Phytophthora</taxon>
    </lineage>
</organism>
<feature type="compositionally biased region" description="Low complexity" evidence="1">
    <location>
        <begin position="235"/>
        <end position="250"/>
    </location>
</feature>
<keyword evidence="3" id="KW-0732">Signal</keyword>
<evidence type="ECO:0000256" key="2">
    <source>
        <dbReference type="SAM" id="Phobius"/>
    </source>
</evidence>
<dbReference type="SUPFAM" id="SSF49870">
    <property type="entry name" value="Osmotin, thaumatin-like protein"/>
    <property type="match status" value="1"/>
</dbReference>
<dbReference type="EMBL" id="QXGE01001549">
    <property type="protein sequence ID" value="KAE9291179.1"/>
    <property type="molecule type" value="Genomic_DNA"/>
</dbReference>
<reference evidence="4 5" key="1">
    <citation type="submission" date="2018-08" db="EMBL/GenBank/DDBJ databases">
        <title>Genomic investigation of the strawberry pathogen Phytophthora fragariae indicates pathogenicity is determined by transcriptional variation in three key races.</title>
        <authorList>
            <person name="Adams T.M."/>
            <person name="Armitage A.D."/>
            <person name="Sobczyk M.K."/>
            <person name="Bates H.J."/>
            <person name="Dunwell J.M."/>
            <person name="Nellist C.F."/>
            <person name="Harrison R.J."/>
        </authorList>
    </citation>
    <scope>NUCLEOTIDE SEQUENCE [LARGE SCALE GENOMIC DNA]</scope>
    <source>
        <strain evidence="4 5">A4</strain>
    </source>
</reference>
<keyword evidence="2" id="KW-0472">Membrane</keyword>
<feature type="transmembrane region" description="Helical" evidence="2">
    <location>
        <begin position="336"/>
        <end position="358"/>
    </location>
</feature>
<dbReference type="InterPro" id="IPR037176">
    <property type="entry name" value="Osmotin/thaumatin-like_sf"/>
</dbReference>
<feature type="region of interest" description="Disordered" evidence="1">
    <location>
        <begin position="195"/>
        <end position="252"/>
    </location>
</feature>
<evidence type="ECO:0000256" key="3">
    <source>
        <dbReference type="SAM" id="SignalP"/>
    </source>
</evidence>
<dbReference type="InterPro" id="IPR001938">
    <property type="entry name" value="Thaumatin"/>
</dbReference>
<name>A0A6A4CL12_9STRA</name>
<evidence type="ECO:0000313" key="5">
    <source>
        <dbReference type="Proteomes" id="UP000437068"/>
    </source>
</evidence>